<accession>A0A2U0SDG9</accession>
<dbReference type="EMBL" id="QENQ01000001">
    <property type="protein sequence ID" value="PVX29334.1"/>
    <property type="molecule type" value="Genomic_DNA"/>
</dbReference>
<proteinExistence type="predicted"/>
<name>A0A2U0SDG9_9SPHN</name>
<evidence type="ECO:0008006" key="3">
    <source>
        <dbReference type="Google" id="ProtNLM"/>
    </source>
</evidence>
<reference evidence="1 2" key="1">
    <citation type="submission" date="2018-05" db="EMBL/GenBank/DDBJ databases">
        <title>Description of Sphingomonas pokkalii sp nov, isolated from the rhizosphere of saline tolerant pokkali rice and its draft genome analysis.</title>
        <authorList>
            <person name="Menon R."/>
            <person name="Kumari S."/>
            <person name="Rameshkumar N."/>
        </authorList>
    </citation>
    <scope>NUCLEOTIDE SEQUENCE [LARGE SCALE GENOMIC DNA]</scope>
    <source>
        <strain evidence="1 2">L3B27</strain>
    </source>
</reference>
<protein>
    <recommendedName>
        <fullName evidence="3">DUF3800 domain-containing protein</fullName>
    </recommendedName>
</protein>
<evidence type="ECO:0000313" key="1">
    <source>
        <dbReference type="EMBL" id="PVX29334.1"/>
    </source>
</evidence>
<dbReference type="Pfam" id="PF12686">
    <property type="entry name" value="DUF3800"/>
    <property type="match status" value="1"/>
</dbReference>
<comment type="caution">
    <text evidence="1">The sequence shown here is derived from an EMBL/GenBank/DDBJ whole genome shotgun (WGS) entry which is preliminary data.</text>
</comment>
<keyword evidence="2" id="KW-1185">Reference proteome</keyword>
<dbReference type="Proteomes" id="UP000245890">
    <property type="component" value="Unassembled WGS sequence"/>
</dbReference>
<dbReference type="InterPro" id="IPR024524">
    <property type="entry name" value="DUF3800"/>
</dbReference>
<gene>
    <name evidence="1" type="ORF">DD559_08390</name>
</gene>
<dbReference type="AlphaFoldDB" id="A0A2U0SDG9"/>
<organism evidence="1 2">
    <name type="scientific">Sphingomonas pokkalii</name>
    <dbReference type="NCBI Taxonomy" id="2175090"/>
    <lineage>
        <taxon>Bacteria</taxon>
        <taxon>Pseudomonadati</taxon>
        <taxon>Pseudomonadota</taxon>
        <taxon>Alphaproteobacteria</taxon>
        <taxon>Sphingomonadales</taxon>
        <taxon>Sphingomonadaceae</taxon>
        <taxon>Sphingomonas</taxon>
    </lineage>
</organism>
<evidence type="ECO:0000313" key="2">
    <source>
        <dbReference type="Proteomes" id="UP000245890"/>
    </source>
</evidence>
<sequence length="81" mass="9426">MVIDGSGERTFRRDLQTHLKRHTPTGSIKDIRMKDSQGDTLVQLADMCVGAIARSYRDDRKDSGRWRGMLRSKIDDVWDFR</sequence>
<dbReference type="RefSeq" id="WP_116468773.1">
    <property type="nucleotide sequence ID" value="NZ_QENQ01000001.1"/>
</dbReference>